<dbReference type="InterPro" id="IPR000100">
    <property type="entry name" value="RNase_P"/>
</dbReference>
<keyword evidence="4" id="KW-0378">Hydrolase</keyword>
<gene>
    <name evidence="7" type="ORF">A2W52_00395</name>
</gene>
<dbReference type="SUPFAM" id="SSF54211">
    <property type="entry name" value="Ribosomal protein S5 domain 2-like"/>
    <property type="match status" value="1"/>
</dbReference>
<proteinExistence type="predicted"/>
<dbReference type="GO" id="GO:0030677">
    <property type="term" value="C:ribonuclease P complex"/>
    <property type="evidence" value="ECO:0007669"/>
    <property type="project" value="TreeGrafter"/>
</dbReference>
<evidence type="ECO:0000256" key="5">
    <source>
        <dbReference type="ARBA" id="ARBA00022884"/>
    </source>
</evidence>
<comment type="caution">
    <text evidence="7">The sequence shown here is derived from an EMBL/GenBank/DDBJ whole genome shotgun (WGS) entry which is preliminary data.</text>
</comment>
<keyword evidence="2" id="KW-0540">Nuclease</keyword>
<evidence type="ECO:0000313" key="8">
    <source>
        <dbReference type="Proteomes" id="UP000176493"/>
    </source>
</evidence>
<evidence type="ECO:0000256" key="4">
    <source>
        <dbReference type="ARBA" id="ARBA00022801"/>
    </source>
</evidence>
<accession>A0A1G2MGL2</accession>
<dbReference type="GO" id="GO:0004526">
    <property type="term" value="F:ribonuclease P activity"/>
    <property type="evidence" value="ECO:0007669"/>
    <property type="project" value="UniProtKB-UniRule"/>
</dbReference>
<keyword evidence="5" id="KW-0694">RNA-binding</keyword>
<sequence length="111" mass="12693">MLPKSKRLTAEGFKQFRNARASHTAHFLLRFRGVPAGAEKFAVVVPSSAYKKAILRNLLRRRMYHLMRAHQEDLRGLSIAAVVKKGTLALTFKELEREFLDGAAFIRRGQR</sequence>
<dbReference type="Proteomes" id="UP000176493">
    <property type="component" value="Unassembled WGS sequence"/>
</dbReference>
<keyword evidence="3" id="KW-0255">Endonuclease</keyword>
<evidence type="ECO:0000256" key="6">
    <source>
        <dbReference type="NCBIfam" id="TIGR00188"/>
    </source>
</evidence>
<reference evidence="7 8" key="1">
    <citation type="journal article" date="2016" name="Nat. Commun.">
        <title>Thousands of microbial genomes shed light on interconnected biogeochemical processes in an aquifer system.</title>
        <authorList>
            <person name="Anantharaman K."/>
            <person name="Brown C.T."/>
            <person name="Hug L.A."/>
            <person name="Sharon I."/>
            <person name="Castelle C.J."/>
            <person name="Probst A.J."/>
            <person name="Thomas B.C."/>
            <person name="Singh A."/>
            <person name="Wilkins M.J."/>
            <person name="Karaoz U."/>
            <person name="Brodie E.L."/>
            <person name="Williams K.H."/>
            <person name="Hubbard S.S."/>
            <person name="Banfield J.F."/>
        </authorList>
    </citation>
    <scope>NUCLEOTIDE SEQUENCE [LARGE SCALE GENOMIC DNA]</scope>
</reference>
<organism evidence="7 8">
    <name type="scientific">Candidatus Taylorbacteria bacterium RIFCSPHIGHO2_02_49_25</name>
    <dbReference type="NCBI Taxonomy" id="1802305"/>
    <lineage>
        <taxon>Bacteria</taxon>
        <taxon>Candidatus Tayloriibacteriota</taxon>
    </lineage>
</organism>
<dbReference type="InterPro" id="IPR020568">
    <property type="entry name" value="Ribosomal_Su5_D2-typ_SF"/>
</dbReference>
<keyword evidence="1" id="KW-0819">tRNA processing</keyword>
<evidence type="ECO:0000256" key="3">
    <source>
        <dbReference type="ARBA" id="ARBA00022759"/>
    </source>
</evidence>
<dbReference type="InterPro" id="IPR014721">
    <property type="entry name" value="Ribsml_uS5_D2-typ_fold_subgr"/>
</dbReference>
<evidence type="ECO:0000256" key="1">
    <source>
        <dbReference type="ARBA" id="ARBA00022694"/>
    </source>
</evidence>
<dbReference type="GO" id="GO:0042781">
    <property type="term" value="F:3'-tRNA processing endoribonuclease activity"/>
    <property type="evidence" value="ECO:0007669"/>
    <property type="project" value="TreeGrafter"/>
</dbReference>
<dbReference type="GO" id="GO:0000049">
    <property type="term" value="F:tRNA binding"/>
    <property type="evidence" value="ECO:0007669"/>
    <property type="project" value="InterPro"/>
</dbReference>
<protein>
    <recommendedName>
        <fullName evidence="6">Ribonuclease P protein component</fullName>
        <ecNumber evidence="6">3.1.26.5</ecNumber>
    </recommendedName>
</protein>
<name>A0A1G2MGL2_9BACT</name>
<dbReference type="EMBL" id="MHRJ01000016">
    <property type="protein sequence ID" value="OHA23055.1"/>
    <property type="molecule type" value="Genomic_DNA"/>
</dbReference>
<dbReference type="AlphaFoldDB" id="A0A1G2MGL2"/>
<dbReference type="Pfam" id="PF00825">
    <property type="entry name" value="Ribonuclease_P"/>
    <property type="match status" value="1"/>
</dbReference>
<dbReference type="PANTHER" id="PTHR33992">
    <property type="entry name" value="RIBONUCLEASE P PROTEIN COMPONENT"/>
    <property type="match status" value="1"/>
</dbReference>
<dbReference type="PANTHER" id="PTHR33992:SF1">
    <property type="entry name" value="RIBONUCLEASE P PROTEIN COMPONENT"/>
    <property type="match status" value="1"/>
</dbReference>
<evidence type="ECO:0000313" key="7">
    <source>
        <dbReference type="EMBL" id="OHA23055.1"/>
    </source>
</evidence>
<dbReference type="Gene3D" id="3.30.230.10">
    <property type="match status" value="1"/>
</dbReference>
<evidence type="ECO:0000256" key="2">
    <source>
        <dbReference type="ARBA" id="ARBA00022722"/>
    </source>
</evidence>
<dbReference type="NCBIfam" id="TIGR00188">
    <property type="entry name" value="rnpA"/>
    <property type="match status" value="1"/>
</dbReference>
<dbReference type="EC" id="3.1.26.5" evidence="6"/>